<dbReference type="InterPro" id="IPR011697">
    <property type="entry name" value="Peptidase_C26"/>
</dbReference>
<dbReference type="FunFam" id="3.40.50.880:FF:000030">
    <property type="entry name" value="Gamma-glutamyl-gamma-aminobutyrate hydrolase PuuD"/>
    <property type="match status" value="1"/>
</dbReference>
<dbReference type="SUPFAM" id="SSF52317">
    <property type="entry name" value="Class I glutamine amidotransferase-like"/>
    <property type="match status" value="1"/>
</dbReference>
<dbReference type="Pfam" id="PF07722">
    <property type="entry name" value="Peptidase_C26"/>
    <property type="match status" value="1"/>
</dbReference>
<gene>
    <name evidence="6" type="ORF">EDC65_2773</name>
</gene>
<sequence length="261" mass="28378">MTLPASPPIVGIPSCIRFVRYATFHCVNERYVDAMTWVGTLPLLIPAAGPSIDLHEVVRRLDGLLLTGSPSNVEPHLYEGGDSETPELHDPKRDATTLPLIRTAIEEGVPVLAICRGIQELNVALGGSLTQRVQTVAGRFDHRSIRSPDMDRNYGPAHAITLAEGGMLRDLLGVEDMCVNSLHQQAICRVADPLRVEAMAPDGTVEAVSMPSAAAFVLGVQWHPEYKPQENPYSVRIFQAFGDAIHARARRRLPLAARAAA</sequence>
<dbReference type="GO" id="GO:0006598">
    <property type="term" value="P:polyamine catabolic process"/>
    <property type="evidence" value="ECO:0007669"/>
    <property type="project" value="TreeGrafter"/>
</dbReference>
<comment type="function">
    <text evidence="3">Involved in the breakdown of putrescine via hydrolysis of the gamma-glutamyl linkage of gamma-glutamyl-gamma-aminobutyrate.</text>
</comment>
<evidence type="ECO:0000313" key="6">
    <source>
        <dbReference type="EMBL" id="ROP90913.1"/>
    </source>
</evidence>
<dbReference type="Proteomes" id="UP000278222">
    <property type="component" value="Unassembled WGS sequence"/>
</dbReference>
<comment type="similarity">
    <text evidence="1">Belongs to the peptidase C26 family.</text>
</comment>
<dbReference type="InterPro" id="IPR029062">
    <property type="entry name" value="Class_I_gatase-like"/>
</dbReference>
<organism evidence="6 7">
    <name type="scientific">Stella humosa</name>
    <dbReference type="NCBI Taxonomy" id="94"/>
    <lineage>
        <taxon>Bacteria</taxon>
        <taxon>Pseudomonadati</taxon>
        <taxon>Pseudomonadota</taxon>
        <taxon>Alphaproteobacteria</taxon>
        <taxon>Rhodospirillales</taxon>
        <taxon>Stellaceae</taxon>
        <taxon>Stella</taxon>
    </lineage>
</organism>
<name>A0A3N1L8B0_9PROT</name>
<dbReference type="Gene3D" id="3.40.50.880">
    <property type="match status" value="1"/>
</dbReference>
<dbReference type="AlphaFoldDB" id="A0A3N1L8B0"/>
<accession>A0A3N1L8B0</accession>
<dbReference type="GO" id="GO:0033969">
    <property type="term" value="F:gamma-glutamyl-gamma-aminobutyrate hydrolase activity"/>
    <property type="evidence" value="ECO:0007669"/>
    <property type="project" value="UniProtKB-EC"/>
</dbReference>
<evidence type="ECO:0000256" key="1">
    <source>
        <dbReference type="ARBA" id="ARBA00011083"/>
    </source>
</evidence>
<dbReference type="PANTHER" id="PTHR43235:SF1">
    <property type="entry name" value="GLUTAMINE AMIDOTRANSFERASE PB2B2.05-RELATED"/>
    <property type="match status" value="1"/>
</dbReference>
<comment type="catalytic activity">
    <reaction evidence="2">
        <text>4-(gamma-L-glutamylamino)butanoate + H2O = 4-aminobutanoate + L-glutamate</text>
        <dbReference type="Rhea" id="RHEA:19737"/>
        <dbReference type="ChEBI" id="CHEBI:15377"/>
        <dbReference type="ChEBI" id="CHEBI:29985"/>
        <dbReference type="ChEBI" id="CHEBI:58800"/>
        <dbReference type="ChEBI" id="CHEBI:59888"/>
        <dbReference type="EC" id="3.5.1.94"/>
    </reaction>
</comment>
<protein>
    <recommendedName>
        <fullName evidence="5">gamma-glutamyl-gamma-aminobutyrate hydrolase</fullName>
        <ecNumber evidence="5">3.5.1.94</ecNumber>
    </recommendedName>
</protein>
<evidence type="ECO:0000256" key="3">
    <source>
        <dbReference type="ARBA" id="ARBA00055068"/>
    </source>
</evidence>
<reference evidence="6 7" key="1">
    <citation type="submission" date="2018-11" db="EMBL/GenBank/DDBJ databases">
        <title>Genomic Encyclopedia of Type Strains, Phase IV (KMG-IV): sequencing the most valuable type-strain genomes for metagenomic binning, comparative biology and taxonomic classification.</title>
        <authorList>
            <person name="Goeker M."/>
        </authorList>
    </citation>
    <scope>NUCLEOTIDE SEQUENCE [LARGE SCALE GENOMIC DNA]</scope>
    <source>
        <strain evidence="6 7">DSM 5900</strain>
    </source>
</reference>
<keyword evidence="6" id="KW-0378">Hydrolase</keyword>
<evidence type="ECO:0000313" key="7">
    <source>
        <dbReference type="Proteomes" id="UP000278222"/>
    </source>
</evidence>
<dbReference type="GO" id="GO:0005829">
    <property type="term" value="C:cytosol"/>
    <property type="evidence" value="ECO:0007669"/>
    <property type="project" value="TreeGrafter"/>
</dbReference>
<evidence type="ECO:0000256" key="5">
    <source>
        <dbReference type="ARBA" id="ARBA00066788"/>
    </source>
</evidence>
<evidence type="ECO:0000256" key="4">
    <source>
        <dbReference type="ARBA" id="ARBA00060634"/>
    </source>
</evidence>
<dbReference type="OrthoDB" id="9813383at2"/>
<dbReference type="PROSITE" id="PS51273">
    <property type="entry name" value="GATASE_TYPE_1"/>
    <property type="match status" value="1"/>
</dbReference>
<dbReference type="CDD" id="cd01745">
    <property type="entry name" value="GATase1_2"/>
    <property type="match status" value="1"/>
</dbReference>
<dbReference type="InterPro" id="IPR044668">
    <property type="entry name" value="PuuD-like"/>
</dbReference>
<dbReference type="RefSeq" id="WP_123691301.1">
    <property type="nucleotide sequence ID" value="NZ_AP019700.1"/>
</dbReference>
<proteinExistence type="inferred from homology"/>
<comment type="pathway">
    <text evidence="4">Amine and polyamine degradation; putrescine degradation; 4-aminobutanoate from putrescine: step 4/4.</text>
</comment>
<dbReference type="PANTHER" id="PTHR43235">
    <property type="entry name" value="GLUTAMINE AMIDOTRANSFERASE PB2B2.05-RELATED"/>
    <property type="match status" value="1"/>
</dbReference>
<keyword evidence="7" id="KW-1185">Reference proteome</keyword>
<evidence type="ECO:0000256" key="2">
    <source>
        <dbReference type="ARBA" id="ARBA00052718"/>
    </source>
</evidence>
<dbReference type="EC" id="3.5.1.94" evidence="5"/>
<dbReference type="EMBL" id="RJKX01000014">
    <property type="protein sequence ID" value="ROP90913.1"/>
    <property type="molecule type" value="Genomic_DNA"/>
</dbReference>
<comment type="caution">
    <text evidence="6">The sequence shown here is derived from an EMBL/GenBank/DDBJ whole genome shotgun (WGS) entry which is preliminary data.</text>
</comment>